<evidence type="ECO:0000313" key="3">
    <source>
        <dbReference type="EMBL" id="KAE8022145.1"/>
    </source>
</evidence>
<keyword evidence="4" id="KW-1185">Reference proteome</keyword>
<proteinExistence type="predicted"/>
<reference evidence="3 4" key="1">
    <citation type="submission" date="2019-06" db="EMBL/GenBank/DDBJ databases">
        <title>A chromosomal-level reference genome of Carpinus fangiana (Coryloideae, Betulaceae).</title>
        <authorList>
            <person name="Yang X."/>
            <person name="Wang Z."/>
            <person name="Zhang L."/>
            <person name="Hao G."/>
            <person name="Liu J."/>
            <person name="Yang Y."/>
        </authorList>
    </citation>
    <scope>NUCLEOTIDE SEQUENCE [LARGE SCALE GENOMIC DNA]</scope>
    <source>
        <strain evidence="3">Cfa_2016G</strain>
        <tissue evidence="3">Leaf</tissue>
    </source>
</reference>
<keyword evidence="2" id="KW-0812">Transmembrane</keyword>
<keyword evidence="2" id="KW-1133">Transmembrane helix</keyword>
<sequence>MAECKTSFPFPVVASWESCPKEKRDLTRNSSGKEDLRRRPNTFLLDCVHVYFKQKYVQELDQKASSLSRAIQDVRLRLPPPDISQRLPHLHSHSLPSNAALALQLNSHSATPKQEMDETAKNLEAELESTDAALVASQSGGFNDSVIQSKLVVEGGPNSEVSNSATLKNNICGATQREKILDKQLHSLIEQLEAKQAQAESLFNDIHIKEMELERLNEMWRRVESSNLEVNAARNRFGRSTSERGSASSDYIVDFHLKPHYPGGRSENQQKLMLLRSTIVLYIFALHILVFTKISL</sequence>
<feature type="coiled-coil region" evidence="1">
    <location>
        <begin position="185"/>
        <end position="219"/>
    </location>
</feature>
<dbReference type="AlphaFoldDB" id="A0A5N6QZZ7"/>
<organism evidence="3 4">
    <name type="scientific">Carpinus fangiana</name>
    <dbReference type="NCBI Taxonomy" id="176857"/>
    <lineage>
        <taxon>Eukaryota</taxon>
        <taxon>Viridiplantae</taxon>
        <taxon>Streptophyta</taxon>
        <taxon>Embryophyta</taxon>
        <taxon>Tracheophyta</taxon>
        <taxon>Spermatophyta</taxon>
        <taxon>Magnoliopsida</taxon>
        <taxon>eudicotyledons</taxon>
        <taxon>Gunneridae</taxon>
        <taxon>Pentapetalae</taxon>
        <taxon>rosids</taxon>
        <taxon>fabids</taxon>
        <taxon>Fagales</taxon>
        <taxon>Betulaceae</taxon>
        <taxon>Carpinus</taxon>
    </lineage>
</organism>
<evidence type="ECO:0000256" key="2">
    <source>
        <dbReference type="SAM" id="Phobius"/>
    </source>
</evidence>
<dbReference type="EMBL" id="CM017323">
    <property type="protein sequence ID" value="KAE8022145.1"/>
    <property type="molecule type" value="Genomic_DNA"/>
</dbReference>
<accession>A0A5N6QZZ7</accession>
<evidence type="ECO:0000256" key="1">
    <source>
        <dbReference type="SAM" id="Coils"/>
    </source>
</evidence>
<dbReference type="Proteomes" id="UP000327013">
    <property type="component" value="Chromosome 3"/>
</dbReference>
<keyword evidence="1" id="KW-0175">Coiled coil</keyword>
<gene>
    <name evidence="3" type="ORF">FH972_007975</name>
</gene>
<feature type="transmembrane region" description="Helical" evidence="2">
    <location>
        <begin position="273"/>
        <end position="292"/>
    </location>
</feature>
<protein>
    <submittedName>
        <fullName evidence="3">Uncharacterized protein</fullName>
    </submittedName>
</protein>
<keyword evidence="2" id="KW-0472">Membrane</keyword>
<evidence type="ECO:0000313" key="4">
    <source>
        <dbReference type="Proteomes" id="UP000327013"/>
    </source>
</evidence>
<dbReference type="OrthoDB" id="1934337at2759"/>
<dbReference type="PANTHER" id="PTHR37761">
    <property type="entry name" value="OS09G0108400 PROTEIN"/>
    <property type="match status" value="1"/>
</dbReference>
<name>A0A5N6QZZ7_9ROSI</name>
<dbReference type="PANTHER" id="PTHR37761:SF2">
    <property type="entry name" value="OS09G0108400 PROTEIN"/>
    <property type="match status" value="1"/>
</dbReference>